<dbReference type="EMBL" id="HACM01004157">
    <property type="protein sequence ID" value="CRZ04599.1"/>
    <property type="molecule type" value="Transcribed_RNA"/>
</dbReference>
<reference evidence="1" key="1">
    <citation type="submission" date="2015-04" db="EMBL/GenBank/DDBJ databases">
        <title>The genome sequence of the plant pathogenic Rhizarian Plasmodiophora brassicae reveals insights in its biotrophic life cycle and the origin of chitin synthesis.</title>
        <authorList>
            <person name="Schwelm A."/>
            <person name="Fogelqvist J."/>
            <person name="Knaust A."/>
            <person name="Julke S."/>
            <person name="Lilja T."/>
            <person name="Dhandapani V."/>
            <person name="Bonilla-Rosso G."/>
            <person name="Karlsson M."/>
            <person name="Shevchenko A."/>
            <person name="Choi S.R."/>
            <person name="Kim H.G."/>
            <person name="Park J.Y."/>
            <person name="Lim Y.P."/>
            <person name="Ludwig-Muller J."/>
            <person name="Dixelius C."/>
        </authorList>
    </citation>
    <scope>NUCLEOTIDE SEQUENCE</scope>
    <source>
        <tissue evidence="1">Potato root galls</tissue>
    </source>
</reference>
<feature type="non-terminal residue" evidence="1">
    <location>
        <position position="130"/>
    </location>
</feature>
<dbReference type="AlphaFoldDB" id="A0A0H5R8E0"/>
<name>A0A0H5R8E0_9EUKA</name>
<dbReference type="EMBL" id="HACM01004154">
    <property type="protein sequence ID" value="CRZ04596.1"/>
    <property type="molecule type" value="Transcribed_RNA"/>
</dbReference>
<evidence type="ECO:0000313" key="1">
    <source>
        <dbReference type="EMBL" id="CRZ04599.1"/>
    </source>
</evidence>
<proteinExistence type="predicted"/>
<organism evidence="1">
    <name type="scientific">Spongospora subterranea</name>
    <dbReference type="NCBI Taxonomy" id="70186"/>
    <lineage>
        <taxon>Eukaryota</taxon>
        <taxon>Sar</taxon>
        <taxon>Rhizaria</taxon>
        <taxon>Endomyxa</taxon>
        <taxon>Phytomyxea</taxon>
        <taxon>Plasmodiophorida</taxon>
        <taxon>Plasmodiophoridae</taxon>
        <taxon>Spongospora</taxon>
    </lineage>
</organism>
<dbReference type="EMBL" id="HACM01004153">
    <property type="protein sequence ID" value="CRZ04595.1"/>
    <property type="molecule type" value="Transcribed_RNA"/>
</dbReference>
<protein>
    <submittedName>
        <fullName evidence="1">Uncharacterized protein</fullName>
    </submittedName>
</protein>
<dbReference type="EMBL" id="HACM01004158">
    <property type="protein sequence ID" value="CRZ04600.1"/>
    <property type="molecule type" value="Transcribed_RNA"/>
</dbReference>
<accession>A0A0H5R8E0</accession>
<sequence>MSVKEGHRASVSALVLIATSQDEVVRGKRRRFSRTTLLRIGNQRPSRHIFSRDHQCSFIAIMQLFSSPLHRGSLNATVGVCPSVHRHVCRQHSAPGTGSRSDSCRPKFDTLIDHNLLKHYLSLPYLLFGP</sequence>